<dbReference type="Gene3D" id="3.40.30.10">
    <property type="entry name" value="Glutaredoxin"/>
    <property type="match status" value="1"/>
</dbReference>
<evidence type="ECO:0000256" key="2">
    <source>
        <dbReference type="ARBA" id="ARBA00022837"/>
    </source>
</evidence>
<dbReference type="InterPro" id="IPR017937">
    <property type="entry name" value="Thioredoxin_CS"/>
</dbReference>
<protein>
    <recommendedName>
        <fullName evidence="3">C2 domain-containing protein</fullName>
    </recommendedName>
</protein>
<dbReference type="SUPFAM" id="SSF49562">
    <property type="entry name" value="C2 domain (Calcium/lipid-binding domain, CaLB)"/>
    <property type="match status" value="4"/>
</dbReference>
<feature type="non-terminal residue" evidence="4">
    <location>
        <position position="752"/>
    </location>
</feature>
<evidence type="ECO:0000313" key="4">
    <source>
        <dbReference type="EMBL" id="KAA6396828.1"/>
    </source>
</evidence>
<keyword evidence="1" id="KW-0479">Metal-binding</keyword>
<evidence type="ECO:0000256" key="1">
    <source>
        <dbReference type="ARBA" id="ARBA00022723"/>
    </source>
</evidence>
<dbReference type="PROSITE" id="PS50004">
    <property type="entry name" value="C2"/>
    <property type="match status" value="4"/>
</dbReference>
<dbReference type="EMBL" id="SNRW01001330">
    <property type="protein sequence ID" value="KAA6396828.1"/>
    <property type="molecule type" value="Genomic_DNA"/>
</dbReference>
<dbReference type="PROSITE" id="PS00194">
    <property type="entry name" value="THIOREDOXIN_1"/>
    <property type="match status" value="1"/>
</dbReference>
<dbReference type="GO" id="GO:0016020">
    <property type="term" value="C:membrane"/>
    <property type="evidence" value="ECO:0007669"/>
    <property type="project" value="TreeGrafter"/>
</dbReference>
<dbReference type="OrthoDB" id="10263751at2759"/>
<gene>
    <name evidence="4" type="ORF">EZS28_007644</name>
</gene>
<feature type="domain" description="C2" evidence="3">
    <location>
        <begin position="153"/>
        <end position="272"/>
    </location>
</feature>
<dbReference type="SUPFAM" id="SSF52833">
    <property type="entry name" value="Thioredoxin-like"/>
    <property type="match status" value="1"/>
</dbReference>
<feature type="domain" description="C2" evidence="3">
    <location>
        <begin position="624"/>
        <end position="745"/>
    </location>
</feature>
<accession>A0A5J4WPQ2</accession>
<dbReference type="InterPro" id="IPR036249">
    <property type="entry name" value="Thioredoxin-like_sf"/>
</dbReference>
<feature type="domain" description="C2" evidence="3">
    <location>
        <begin position="443"/>
        <end position="562"/>
    </location>
</feature>
<dbReference type="InterPro" id="IPR035892">
    <property type="entry name" value="C2_domain_sf"/>
</dbReference>
<dbReference type="SMART" id="SM00239">
    <property type="entry name" value="C2"/>
    <property type="match status" value="4"/>
</dbReference>
<name>A0A5J4WPQ2_9EUKA</name>
<dbReference type="InterPro" id="IPR013766">
    <property type="entry name" value="Thioredoxin_domain"/>
</dbReference>
<organism evidence="4 5">
    <name type="scientific">Streblomastix strix</name>
    <dbReference type="NCBI Taxonomy" id="222440"/>
    <lineage>
        <taxon>Eukaryota</taxon>
        <taxon>Metamonada</taxon>
        <taxon>Preaxostyla</taxon>
        <taxon>Oxymonadida</taxon>
        <taxon>Streblomastigidae</taxon>
        <taxon>Streblomastix</taxon>
    </lineage>
</organism>
<dbReference type="Pfam" id="PF00085">
    <property type="entry name" value="Thioredoxin"/>
    <property type="match status" value="1"/>
</dbReference>
<dbReference type="PANTHER" id="PTHR45911">
    <property type="entry name" value="C2 DOMAIN-CONTAINING PROTEIN"/>
    <property type="match status" value="1"/>
</dbReference>
<dbReference type="PRINTS" id="PR00360">
    <property type="entry name" value="C2DOMAIN"/>
</dbReference>
<dbReference type="Proteomes" id="UP000324800">
    <property type="component" value="Unassembled WGS sequence"/>
</dbReference>
<dbReference type="GO" id="GO:0005509">
    <property type="term" value="F:calcium ion binding"/>
    <property type="evidence" value="ECO:0007669"/>
    <property type="project" value="TreeGrafter"/>
</dbReference>
<keyword evidence="2" id="KW-0106">Calcium</keyword>
<evidence type="ECO:0000313" key="5">
    <source>
        <dbReference type="Proteomes" id="UP000324800"/>
    </source>
</evidence>
<dbReference type="Pfam" id="PF00168">
    <property type="entry name" value="C2"/>
    <property type="match status" value="4"/>
</dbReference>
<dbReference type="CDD" id="cd00030">
    <property type="entry name" value="C2"/>
    <property type="match status" value="4"/>
</dbReference>
<reference evidence="4 5" key="1">
    <citation type="submission" date="2019-03" db="EMBL/GenBank/DDBJ databases">
        <title>Single cell metagenomics reveals metabolic interactions within the superorganism composed of flagellate Streblomastix strix and complex community of Bacteroidetes bacteria on its surface.</title>
        <authorList>
            <person name="Treitli S.C."/>
            <person name="Kolisko M."/>
            <person name="Husnik F."/>
            <person name="Keeling P."/>
            <person name="Hampl V."/>
        </authorList>
    </citation>
    <scope>NUCLEOTIDE SEQUENCE [LARGE SCALE GENOMIC DNA]</scope>
    <source>
        <strain evidence="4">ST1C</strain>
    </source>
</reference>
<dbReference type="Gene3D" id="2.60.40.150">
    <property type="entry name" value="C2 domain"/>
    <property type="match status" value="4"/>
</dbReference>
<feature type="domain" description="C2" evidence="3">
    <location>
        <begin position="301"/>
        <end position="421"/>
    </location>
</feature>
<dbReference type="InterPro" id="IPR000008">
    <property type="entry name" value="C2_dom"/>
</dbReference>
<proteinExistence type="predicted"/>
<dbReference type="AlphaFoldDB" id="A0A5J4WPQ2"/>
<comment type="caution">
    <text evidence="4">The sequence shown here is derived from an EMBL/GenBank/DDBJ whole genome shotgun (WGS) entry which is preliminary data.</text>
</comment>
<evidence type="ECO:0000259" key="3">
    <source>
        <dbReference type="PROSITE" id="PS50004"/>
    </source>
</evidence>
<dbReference type="PANTHER" id="PTHR45911:SF4">
    <property type="entry name" value="MULTIPLE C2 AND TRANSMEMBRANE DOMAIN-CONTAINING PROTEIN"/>
    <property type="match status" value="1"/>
</dbReference>
<sequence>MTKAPVWNFELQDLEQTQNTVLVLEIYAEWCGYCKAIQTIFRRIQLEQGDDKVQYAHVRAELFPQDVEDFQKYVALRGKSRPCFDIYKNGRFKERFFGCAMPKIQEKILAIIKAPPDDDILPDFNPETAIAEEQKIEAKEQADEDQKAAVQQVKARDEVILTEKPLDYKAGKVHIKVVGVHDVVSLDPTGKSDPYFKVKFADKEAQTKKLKNTTSGEYNEDFSFDFDPSTTQDRELKLELWDYDTFGKDDQIGKADIPIKSFRSAKKPVVVNINGTGDNYGQKVGQLDAVVLYEVPNEKIAVQQRQQSFAFTGVEYKPGTVFVNIIGVTNVAGVDSNGKSDPYIKVRFGGLDYETKHMKDTLKAEYNEEFTFAFDPIKTLERQVLLELWDYDTVGDNDQIGNARIQISEFRNRRKKIDIDFRGVGKLYGQKVGKLSTEVLYQVYGEKQLSDKPIIQEYKAGKLNLNIIGVKEVAAADTNDKSDPYIVVKFAGIEDKTEKQKNVTEAVYNKEFNFDFDPDATEERQVNLELWDYNTIGKNELLGKANVPIPTFKSESERGQTSVLDFRGVDSRFLQNVGKLEYEAIYIGPEGGQGESEIFALRPRTSSRAFAGEDGQPSIDELERTARINEQDEGEDKTEYKKGKVTVRIVGVRDIEPIYKGGKSDAFVLVKFNDEEKKTLTVKDTLNAEFNDEFVFDFDPENVEDKTILFELWDSDNITKNDFLGEIKTRLGNYKEAPHLVELDFYGFDDRK</sequence>